<name>A0A9D5I237_9BACI</name>
<gene>
    <name evidence="1" type="ORF">AN965_04495</name>
</gene>
<evidence type="ECO:0000313" key="2">
    <source>
        <dbReference type="Proteomes" id="UP000051061"/>
    </source>
</evidence>
<protein>
    <submittedName>
        <fullName evidence="1">Uncharacterized protein</fullName>
    </submittedName>
</protein>
<dbReference type="AlphaFoldDB" id="A0A9D5I237"/>
<sequence length="117" mass="14061">MPFKSVTIIEDYSDRSETIVYTHRGWIQENERVVWYVDKTDCLLLLADIKKYKDNHTYEIHPSSIVVLMKIRPGELFEEEDLEQFLTQLHEISLLNYLKQLVDRNSSLNLHLDRIFY</sequence>
<dbReference type="Proteomes" id="UP000051061">
    <property type="component" value="Unassembled WGS sequence"/>
</dbReference>
<dbReference type="EMBL" id="LJJD01000009">
    <property type="protein sequence ID" value="KQL58322.1"/>
    <property type="molecule type" value="Genomic_DNA"/>
</dbReference>
<proteinExistence type="predicted"/>
<comment type="caution">
    <text evidence="1">The sequence shown here is derived from an EMBL/GenBank/DDBJ whole genome shotgun (WGS) entry which is preliminary data.</text>
</comment>
<evidence type="ECO:0000313" key="1">
    <source>
        <dbReference type="EMBL" id="KQL58322.1"/>
    </source>
</evidence>
<accession>A0A9D5I237</accession>
<keyword evidence="2" id="KW-1185">Reference proteome</keyword>
<reference evidence="1 2" key="1">
    <citation type="submission" date="2015-09" db="EMBL/GenBank/DDBJ databases">
        <title>Genome sequencing project for genomic taxonomy and phylogenomics of Bacillus-like bacteria.</title>
        <authorList>
            <person name="Liu B."/>
            <person name="Wang J."/>
            <person name="Zhu Y."/>
            <person name="Liu G."/>
            <person name="Chen Q."/>
            <person name="Chen Z."/>
            <person name="Lan J."/>
            <person name="Che J."/>
            <person name="Ge C."/>
            <person name="Shi H."/>
            <person name="Pan Z."/>
            <person name="Liu X."/>
        </authorList>
    </citation>
    <scope>NUCLEOTIDE SEQUENCE [LARGE SCALE GENOMIC DNA]</scope>
    <source>
        <strain evidence="1 2">DSM 19153</strain>
    </source>
</reference>
<organism evidence="1 2">
    <name type="scientific">Alkalicoccobacillus plakortidis</name>
    <dbReference type="NCBI Taxonomy" id="444060"/>
    <lineage>
        <taxon>Bacteria</taxon>
        <taxon>Bacillati</taxon>
        <taxon>Bacillota</taxon>
        <taxon>Bacilli</taxon>
        <taxon>Bacillales</taxon>
        <taxon>Bacillaceae</taxon>
        <taxon>Alkalicoccobacillus</taxon>
    </lineage>
</organism>